<dbReference type="EMBL" id="QCYY01003382">
    <property type="protein sequence ID" value="ROT63767.1"/>
    <property type="molecule type" value="Genomic_DNA"/>
</dbReference>
<organism evidence="2 3">
    <name type="scientific">Penaeus vannamei</name>
    <name type="common">Whiteleg shrimp</name>
    <name type="synonym">Litopenaeus vannamei</name>
    <dbReference type="NCBI Taxonomy" id="6689"/>
    <lineage>
        <taxon>Eukaryota</taxon>
        <taxon>Metazoa</taxon>
        <taxon>Ecdysozoa</taxon>
        <taxon>Arthropoda</taxon>
        <taxon>Crustacea</taxon>
        <taxon>Multicrustacea</taxon>
        <taxon>Malacostraca</taxon>
        <taxon>Eumalacostraca</taxon>
        <taxon>Eucarida</taxon>
        <taxon>Decapoda</taxon>
        <taxon>Dendrobranchiata</taxon>
        <taxon>Penaeoidea</taxon>
        <taxon>Penaeidae</taxon>
        <taxon>Penaeus</taxon>
    </lineage>
</organism>
<dbReference type="Proteomes" id="UP000283509">
    <property type="component" value="Unassembled WGS sequence"/>
</dbReference>
<evidence type="ECO:0000313" key="3">
    <source>
        <dbReference type="Proteomes" id="UP000283509"/>
    </source>
</evidence>
<keyword evidence="3" id="KW-1185">Reference proteome</keyword>
<sequence>MLIICDSPRHYSRRGASSPASKFPPRRSLRGRRGAGTPSPPLAPRGSGQTSVSQDVAASLFRCEAAPWLGRPPSQAHPDAEVAASRPVLRPPTLSALPSSRSGHESQNKRGREQGALGIGLLWRAWGLPRPDEGLCLGGAAAPASGLPHAASWISLVLFGIVALYLEVDGPTPSLPRPLDQPKHSESARAGVTGAVTANHLTASSRFLECDFVVEVGIHRSWRWSSCGRTPTADPSFSGVTVRRPRPCTHPHAAPSCPRTRPPSPATESLAHRPLRCACSDVNKFGSSSRERENEFQKRVLLSRAFKPFLPRRAREALSFLSNFSHGIGVYFPPTKTRGEPRSMQTSPPSPSLSLPHSLPLFYPLPSPSLPPLPSTLRLHPTPPYSLSPLFLPTPSLPLPPSPLPPYTLPLPPSKRLRYCEWFLWP</sequence>
<dbReference type="AlphaFoldDB" id="A0A3R7P8E8"/>
<comment type="caution">
    <text evidence="2">The sequence shown here is derived from an EMBL/GenBank/DDBJ whole genome shotgun (WGS) entry which is preliminary data.</text>
</comment>
<reference evidence="2 3" key="1">
    <citation type="submission" date="2018-04" db="EMBL/GenBank/DDBJ databases">
        <authorList>
            <person name="Zhang X."/>
            <person name="Yuan J."/>
            <person name="Li F."/>
            <person name="Xiang J."/>
        </authorList>
    </citation>
    <scope>NUCLEOTIDE SEQUENCE [LARGE SCALE GENOMIC DNA]</scope>
    <source>
        <tissue evidence="2">Muscle</tissue>
    </source>
</reference>
<protein>
    <submittedName>
        <fullName evidence="2">Uncharacterized protein</fullName>
    </submittedName>
</protein>
<evidence type="ECO:0000256" key="1">
    <source>
        <dbReference type="SAM" id="MobiDB-lite"/>
    </source>
</evidence>
<evidence type="ECO:0000313" key="2">
    <source>
        <dbReference type="EMBL" id="ROT63767.1"/>
    </source>
</evidence>
<proteinExistence type="predicted"/>
<feature type="compositionally biased region" description="Basic and acidic residues" evidence="1">
    <location>
        <begin position="102"/>
        <end position="113"/>
    </location>
</feature>
<feature type="compositionally biased region" description="Basic residues" evidence="1">
    <location>
        <begin position="24"/>
        <end position="33"/>
    </location>
</feature>
<name>A0A3R7P8E8_PENVA</name>
<reference evidence="2 3" key="2">
    <citation type="submission" date="2019-01" db="EMBL/GenBank/DDBJ databases">
        <title>The decoding of complex shrimp genome reveals the adaptation for benthos swimmer, frequently molting mechanism and breeding impact on genome.</title>
        <authorList>
            <person name="Sun Y."/>
            <person name="Gao Y."/>
            <person name="Yu Y."/>
        </authorList>
    </citation>
    <scope>NUCLEOTIDE SEQUENCE [LARGE SCALE GENOMIC DNA]</scope>
    <source>
        <tissue evidence="2">Muscle</tissue>
    </source>
</reference>
<accession>A0A3R7P8E8</accession>
<feature type="region of interest" description="Disordered" evidence="1">
    <location>
        <begin position="250"/>
        <end position="269"/>
    </location>
</feature>
<feature type="region of interest" description="Disordered" evidence="1">
    <location>
        <begin position="70"/>
        <end position="113"/>
    </location>
</feature>
<gene>
    <name evidence="2" type="ORF">C7M84_018329</name>
</gene>
<feature type="region of interest" description="Disordered" evidence="1">
    <location>
        <begin position="1"/>
        <end position="54"/>
    </location>
</feature>